<protein>
    <submittedName>
        <fullName evidence="1">Uncharacterized protein</fullName>
    </submittedName>
</protein>
<reference evidence="1 2" key="1">
    <citation type="journal article" date="2013" name="J. Invertebr. Pathol.">
        <title>Pseudoplusia includens single nucleopolyhedrovirus: genetic diversity, phylogeny and hypervariability of the pif-2 gene.</title>
        <authorList>
            <person name="Craveiro S.R."/>
            <person name="Melo F.L."/>
            <person name="Ribeiro Z.M."/>
            <person name="Ribeiro B.M."/>
            <person name="Bao S.N."/>
            <person name="Inglis P.W."/>
            <person name="Castro M.E."/>
        </authorList>
    </citation>
    <scope>NUCLEOTIDE SEQUENCE [LARGE SCALE GENOMIC DNA]</scope>
</reference>
<dbReference type="OrthoDB" id="21403at10239"/>
<gene>
    <name evidence="1" type="primary">ORF-24</name>
</gene>
<keyword evidence="2" id="KW-1185">Reference proteome</keyword>
<evidence type="ECO:0000313" key="2">
    <source>
        <dbReference type="Proteomes" id="UP000203835"/>
    </source>
</evidence>
<dbReference type="InterPro" id="IPR007355">
    <property type="entry name" value="DUF424"/>
</dbReference>
<dbReference type="GeneID" id="22974391"/>
<dbReference type="Pfam" id="PF04242">
    <property type="entry name" value="DUF424"/>
    <property type="match status" value="1"/>
</dbReference>
<reference evidence="1 2" key="2">
    <citation type="journal article" date="2015" name="BMC Genomics">
        <title>The genome sequence of Pseudoplusia includens single nucleopolyhedrovirus and an analysis of p26 gene evolution in the baculoviruses.</title>
        <authorList>
            <person name="Craveiro S.R."/>
            <person name="Inglis P.W."/>
            <person name="Togawa R.C."/>
            <person name="Grynberg P."/>
            <person name="Melo F.L."/>
            <person name="Ribeiro Z.M.A."/>
            <person name="Ribeiro B.M."/>
            <person name="Bao S.N."/>
            <person name="Castro M.E.B."/>
        </authorList>
    </citation>
    <scope>NUCLEOTIDE SEQUENCE [LARGE SCALE GENOMIC DNA]</scope>
</reference>
<sequence>MQYRSCLLLSNSAFSSKSGIRYRQYSNLINLAKGVIPSSIDSISITEMKKFKMNIEPDSNYVSNIHDFDFYFDNKDPTIVYVLDANTRQFLGKLMINYNVDDLEDCGIFELKADLTDIDISDNISHDNDNFYQDSIDIEPVYN</sequence>
<accession>A0A0B4ZZN0</accession>
<dbReference type="EMBL" id="KJ631622">
    <property type="protein sequence ID" value="AJD80714.1"/>
    <property type="molecule type" value="Genomic_DNA"/>
</dbReference>
<dbReference type="KEGG" id="vg:22974391"/>
<evidence type="ECO:0000313" key="1">
    <source>
        <dbReference type="EMBL" id="AJD80714.1"/>
    </source>
</evidence>
<name>A0A0B4ZZN0_9ABAC</name>
<dbReference type="RefSeq" id="YP_009116937.1">
    <property type="nucleotide sequence ID" value="NC_026268.1"/>
</dbReference>
<dbReference type="Proteomes" id="UP000203835">
    <property type="component" value="Segment"/>
</dbReference>
<proteinExistence type="predicted"/>
<organism evidence="1 2">
    <name type="scientific">Pseudoplusia includens SNPV IE</name>
    <dbReference type="NCBI Taxonomy" id="1592335"/>
    <lineage>
        <taxon>Viruses</taxon>
        <taxon>Viruses incertae sedis</taxon>
        <taxon>Naldaviricetes</taxon>
        <taxon>Lefavirales</taxon>
        <taxon>Baculoviridae</taxon>
        <taxon>Alphabaculovirus</taxon>
        <taxon>Alphabaculovirus chrincludentis</taxon>
        <taxon>Alphabaculovirus alterchrincludentis</taxon>
    </lineage>
</organism>